<name>A0A1T3P3L8_9ACTN</name>
<dbReference type="AlphaFoldDB" id="A0A1T3P3L8"/>
<protein>
    <submittedName>
        <fullName evidence="1">Uncharacterized protein</fullName>
    </submittedName>
</protein>
<proteinExistence type="predicted"/>
<dbReference type="eggNOG" id="ENOG5033T4F">
    <property type="taxonomic scope" value="Bacteria"/>
</dbReference>
<dbReference type="Proteomes" id="UP000190037">
    <property type="component" value="Unassembled WGS sequence"/>
</dbReference>
<organism evidence="1 2">
    <name type="scientific">Embleya scabrispora</name>
    <dbReference type="NCBI Taxonomy" id="159449"/>
    <lineage>
        <taxon>Bacteria</taxon>
        <taxon>Bacillati</taxon>
        <taxon>Actinomycetota</taxon>
        <taxon>Actinomycetes</taxon>
        <taxon>Kitasatosporales</taxon>
        <taxon>Streptomycetaceae</taxon>
        <taxon>Embleya</taxon>
    </lineage>
</organism>
<reference evidence="1 2" key="1">
    <citation type="submission" date="2017-03" db="EMBL/GenBank/DDBJ databases">
        <title>Draft genome sequence of Streptomyces scabrisporus NF3, endophyte isolated from Amphipterygium adstringens.</title>
        <authorList>
            <person name="Vazquez M."/>
            <person name="Ceapa C.D."/>
            <person name="Rodriguez Luna D."/>
            <person name="Sanchez Esquivel S."/>
        </authorList>
    </citation>
    <scope>NUCLEOTIDE SEQUENCE [LARGE SCALE GENOMIC DNA]</scope>
    <source>
        <strain evidence="1 2">NF3</strain>
    </source>
</reference>
<evidence type="ECO:0000313" key="1">
    <source>
        <dbReference type="EMBL" id="OPC83532.1"/>
    </source>
</evidence>
<keyword evidence="2" id="KW-1185">Reference proteome</keyword>
<comment type="caution">
    <text evidence="1">The sequence shown here is derived from an EMBL/GenBank/DDBJ whole genome shotgun (WGS) entry which is preliminary data.</text>
</comment>
<dbReference type="OrthoDB" id="4609290at2"/>
<evidence type="ECO:0000313" key="2">
    <source>
        <dbReference type="Proteomes" id="UP000190037"/>
    </source>
</evidence>
<accession>A0A1T3P3L8</accession>
<dbReference type="RefSeq" id="WP_078977816.1">
    <property type="nucleotide sequence ID" value="NZ_MWQN01000001.1"/>
</dbReference>
<dbReference type="EMBL" id="MWQN01000001">
    <property type="protein sequence ID" value="OPC83532.1"/>
    <property type="molecule type" value="Genomic_DNA"/>
</dbReference>
<sequence length="259" mass="26316">MSRLLDVSPEVRAEIGDDEAARLVAGETGPQTYACASCRGEGDTTSVETSALLYLAEETAVLAFAHTRCIPSQVIPVSEAAVEPLLAAQANPGLAVQTVVPGGPVPISITGSMVVCAGVTYAALVVEPGAAVARPGTPGAQDEFLSLLGERGFAPIASPEETLPPLLGGWSVQMTDGYLTAVLFPGAGGRTEAWWQAQTPAEVPEAWLNAAKTHSVVLLFAAPVGTIGIHTGNDELAAALGEAGRRNLLAAGSVPVSGI</sequence>
<dbReference type="STRING" id="159449.B4N89_23655"/>
<gene>
    <name evidence="1" type="ORF">B4N89_23655</name>
</gene>